<keyword evidence="4" id="KW-0645">Protease</keyword>
<dbReference type="AlphaFoldDB" id="A0A6P2CR94"/>
<keyword evidence="2" id="KW-1133">Transmembrane helix</keyword>
<evidence type="ECO:0000256" key="2">
    <source>
        <dbReference type="SAM" id="Phobius"/>
    </source>
</evidence>
<dbReference type="InterPro" id="IPR052710">
    <property type="entry name" value="CAAX_protease"/>
</dbReference>
<comment type="similarity">
    <text evidence="1">Belongs to the UPF0177 family.</text>
</comment>
<proteinExistence type="inferred from homology"/>
<dbReference type="GO" id="GO:0008237">
    <property type="term" value="F:metallopeptidase activity"/>
    <property type="evidence" value="ECO:0007669"/>
    <property type="project" value="UniProtKB-KW"/>
</dbReference>
<feature type="transmembrane region" description="Helical" evidence="2">
    <location>
        <begin position="44"/>
        <end position="68"/>
    </location>
</feature>
<feature type="transmembrane region" description="Helical" evidence="2">
    <location>
        <begin position="166"/>
        <end position="185"/>
    </location>
</feature>
<keyword evidence="2" id="KW-0472">Membrane</keyword>
<dbReference type="InterPro" id="IPR003675">
    <property type="entry name" value="Rce1/LyrA-like_dom"/>
</dbReference>
<evidence type="ECO:0000259" key="3">
    <source>
        <dbReference type="Pfam" id="PF02517"/>
    </source>
</evidence>
<keyword evidence="4" id="KW-0482">Metalloprotease</keyword>
<gene>
    <name evidence="4" type="ORF">ESZ47_04375</name>
</gene>
<reference evidence="4 5" key="1">
    <citation type="submission" date="2019-01" db="EMBL/GenBank/DDBJ databases">
        <title>Leuconostoc litchii sp. nov., a novel lactic acid bacterium isolated from lychee.</title>
        <authorList>
            <person name="Wang L.-T."/>
        </authorList>
    </citation>
    <scope>NUCLEOTIDE SEQUENCE [LARGE SCALE GENOMIC DNA]</scope>
    <source>
        <strain evidence="4 5">MB7</strain>
    </source>
</reference>
<feature type="domain" description="CAAX prenyl protease 2/Lysostaphin resistance protein A-like" evidence="3">
    <location>
        <begin position="135"/>
        <end position="229"/>
    </location>
</feature>
<comment type="caution">
    <text evidence="4">The sequence shown here is derived from an EMBL/GenBank/DDBJ whole genome shotgun (WGS) entry which is preliminary data.</text>
</comment>
<dbReference type="PANTHER" id="PTHR36435">
    <property type="entry name" value="SLR1288 PROTEIN"/>
    <property type="match status" value="1"/>
</dbReference>
<dbReference type="PANTHER" id="PTHR36435:SF1">
    <property type="entry name" value="CAAX AMINO TERMINAL PROTEASE FAMILY PROTEIN"/>
    <property type="match status" value="1"/>
</dbReference>
<dbReference type="GO" id="GO:0004175">
    <property type="term" value="F:endopeptidase activity"/>
    <property type="evidence" value="ECO:0007669"/>
    <property type="project" value="UniProtKB-ARBA"/>
</dbReference>
<sequence>MIKMVDDVTPQSLIMRIINFMVVLFLLVIAPLPLAISNNIDNVWVQILCVILMLLFYSGLGWYVYFLLKKNIEGPIFTKPNIRNWRGLWWLVGMLFLMIIVEGILAQLRIHLTGVSISENQAAINELTSSFSVTMVGMVIYGVLFAPVVEEMIFRGLILNYFFRKNWWWGNVILSGMIFALPHMGNIPTNLADTLSFVIYATMGMILAYVYKKTGELRNSIAIHMINNGLSMIPILIIATEKALH</sequence>
<feature type="transmembrane region" description="Helical" evidence="2">
    <location>
        <begin position="88"/>
        <end position="110"/>
    </location>
</feature>
<feature type="transmembrane region" description="Helical" evidence="2">
    <location>
        <begin position="191"/>
        <end position="211"/>
    </location>
</feature>
<dbReference type="EMBL" id="SDGY01000001">
    <property type="protein sequence ID" value="TYC47381.1"/>
    <property type="molecule type" value="Genomic_DNA"/>
</dbReference>
<dbReference type="RefSeq" id="WP_148605098.1">
    <property type="nucleotide sequence ID" value="NZ_BSUV01000001.1"/>
</dbReference>
<feature type="transmembrane region" description="Helical" evidence="2">
    <location>
        <begin position="130"/>
        <end position="154"/>
    </location>
</feature>
<dbReference type="GO" id="GO:0006508">
    <property type="term" value="P:proteolysis"/>
    <property type="evidence" value="ECO:0007669"/>
    <property type="project" value="UniProtKB-KW"/>
</dbReference>
<evidence type="ECO:0000313" key="5">
    <source>
        <dbReference type="Proteomes" id="UP000442244"/>
    </source>
</evidence>
<dbReference type="Proteomes" id="UP000442244">
    <property type="component" value="Unassembled WGS sequence"/>
</dbReference>
<evidence type="ECO:0000313" key="4">
    <source>
        <dbReference type="EMBL" id="TYC47381.1"/>
    </source>
</evidence>
<feature type="transmembrane region" description="Helical" evidence="2">
    <location>
        <begin position="12"/>
        <end position="32"/>
    </location>
</feature>
<evidence type="ECO:0000256" key="1">
    <source>
        <dbReference type="ARBA" id="ARBA00009067"/>
    </source>
</evidence>
<keyword evidence="5" id="KW-1185">Reference proteome</keyword>
<dbReference type="GO" id="GO:0080120">
    <property type="term" value="P:CAAX-box protein maturation"/>
    <property type="evidence" value="ECO:0007669"/>
    <property type="project" value="UniProtKB-ARBA"/>
</dbReference>
<dbReference type="OrthoDB" id="8607342at2"/>
<name>A0A6P2CR94_9LACO</name>
<organism evidence="4 5">
    <name type="scientific">Leuconostoc litchii</name>
    <dbReference type="NCBI Taxonomy" id="1981069"/>
    <lineage>
        <taxon>Bacteria</taxon>
        <taxon>Bacillati</taxon>
        <taxon>Bacillota</taxon>
        <taxon>Bacilli</taxon>
        <taxon>Lactobacillales</taxon>
        <taxon>Lactobacillaceae</taxon>
        <taxon>Leuconostoc</taxon>
    </lineage>
</organism>
<keyword evidence="4" id="KW-0378">Hydrolase</keyword>
<protein>
    <submittedName>
        <fullName evidence="4">CPBP family intramembrane metalloprotease</fullName>
    </submittedName>
</protein>
<keyword evidence="2" id="KW-0812">Transmembrane</keyword>
<accession>A0A6P2CR94</accession>
<dbReference type="Pfam" id="PF02517">
    <property type="entry name" value="Rce1-like"/>
    <property type="match status" value="1"/>
</dbReference>